<evidence type="ECO:0000256" key="7">
    <source>
        <dbReference type="RuleBase" id="RU003942"/>
    </source>
</evidence>
<feature type="transmembrane region" description="Helical" evidence="8">
    <location>
        <begin position="61"/>
        <end position="81"/>
    </location>
</feature>
<dbReference type="PANTHER" id="PTHR30561:SF7">
    <property type="entry name" value="GUANIDINIUM EFFLUX SYSTEM SUBUNIT GDNC-RELATED"/>
    <property type="match status" value="1"/>
</dbReference>
<keyword evidence="4 7" id="KW-0812">Transmembrane</keyword>
<accession>C2XPX2</accession>
<feature type="transmembrane region" description="Helical" evidence="8">
    <location>
        <begin position="9"/>
        <end position="26"/>
    </location>
</feature>
<evidence type="ECO:0000256" key="4">
    <source>
        <dbReference type="ARBA" id="ARBA00022692"/>
    </source>
</evidence>
<comment type="subcellular location">
    <subcellularLocation>
        <location evidence="1 7">Cell membrane</location>
        <topology evidence="1 7">Multi-pass membrane protein</topology>
    </subcellularLocation>
</comment>
<feature type="transmembrane region" description="Helical" evidence="8">
    <location>
        <begin position="32"/>
        <end position="49"/>
    </location>
</feature>
<dbReference type="InterPro" id="IPR037185">
    <property type="entry name" value="EmrE-like"/>
</dbReference>
<organism evidence="9">
    <name type="scientific">Bacillus mycoides</name>
    <dbReference type="NCBI Taxonomy" id="1405"/>
    <lineage>
        <taxon>Bacteria</taxon>
        <taxon>Bacillati</taxon>
        <taxon>Bacillota</taxon>
        <taxon>Bacilli</taxon>
        <taxon>Bacillales</taxon>
        <taxon>Bacillaceae</taxon>
        <taxon>Bacillus</taxon>
        <taxon>Bacillus cereus group</taxon>
    </lineage>
</organism>
<evidence type="ECO:0000256" key="1">
    <source>
        <dbReference type="ARBA" id="ARBA00004651"/>
    </source>
</evidence>
<keyword evidence="5 8" id="KW-1133">Transmembrane helix</keyword>
<dbReference type="FunFam" id="1.10.3730.20:FF:000001">
    <property type="entry name" value="Quaternary ammonium compound resistance transporter SugE"/>
    <property type="match status" value="1"/>
</dbReference>
<evidence type="ECO:0000256" key="3">
    <source>
        <dbReference type="ARBA" id="ARBA00022475"/>
    </source>
</evidence>
<comment type="similarity">
    <text evidence="7">Belongs to the drug/metabolite transporter (DMT) superfamily. Small multidrug resistance (SMR) (TC 2.A.7.1) family.</text>
</comment>
<evidence type="ECO:0000256" key="8">
    <source>
        <dbReference type="SAM" id="Phobius"/>
    </source>
</evidence>
<dbReference type="SUPFAM" id="SSF103481">
    <property type="entry name" value="Multidrug resistance efflux transporter EmrE"/>
    <property type="match status" value="1"/>
</dbReference>
<dbReference type="Proteomes" id="UP000001753">
    <property type="component" value="Chromosome"/>
</dbReference>
<dbReference type="GO" id="GO:0022857">
    <property type="term" value="F:transmembrane transporter activity"/>
    <property type="evidence" value="ECO:0007669"/>
    <property type="project" value="InterPro"/>
</dbReference>
<protein>
    <submittedName>
        <fullName evidence="9">Small multidrug resistance protein</fullName>
    </submittedName>
</protein>
<reference evidence="9" key="1">
    <citation type="journal article" date="2012" name="Genome Res.">
        <title>Genomic characterization of the Bacillus cereus sensu lato species: Backdrop to the evolution of Bacillus anthracis.</title>
        <authorList>
            <person name="Zwick M.E."/>
            <person name="Joseph S.J."/>
            <person name="Didelot X."/>
            <person name="Chen P.E."/>
            <person name="Bishop-Lilly K.A."/>
            <person name="Stewart A.C."/>
            <person name="Willner K."/>
            <person name="Nolan N."/>
            <person name="Lentz S."/>
            <person name="Thomason M.K."/>
            <person name="Sozhamannan S."/>
            <person name="Mateczun A.J."/>
            <person name="Du L."/>
            <person name="Read T.D."/>
        </authorList>
    </citation>
    <scope>NUCLEOTIDE SEQUENCE [LARGE SCALE GENOMIC DNA]</scope>
    <source>
        <strain evidence="9">AH603</strain>
    </source>
</reference>
<name>C2XPX2_BACMY</name>
<sequence>MRDMKNKAWLYVILTCIFEVFWVFGFNTAHTWWHWVIIVGVIAVDFYFLSKACEHLATGTVYAVFAGAGTVGTFLMDVFLFGGSFSVGKLFFIVMVVAGVIGLKLADNKEETAEEIVKGAA</sequence>
<dbReference type="PANTHER" id="PTHR30561">
    <property type="entry name" value="SMR FAMILY PROTON-DEPENDENT DRUG EFFLUX TRANSPORTER SUGE"/>
    <property type="match status" value="1"/>
</dbReference>
<gene>
    <name evidence="9" type="ORF">bcere0026_7250</name>
</gene>
<evidence type="ECO:0000256" key="5">
    <source>
        <dbReference type="ARBA" id="ARBA00022989"/>
    </source>
</evidence>
<comment type="caution">
    <text evidence="9">The sequence shown here is derived from an EMBL/GenBank/DDBJ whole genome shotgun (WGS) entry which is preliminary data.</text>
</comment>
<dbReference type="AlphaFoldDB" id="C2XPX2"/>
<proteinExistence type="inferred from homology"/>
<dbReference type="Pfam" id="PF00893">
    <property type="entry name" value="Multi_Drug_Res"/>
    <property type="match status" value="1"/>
</dbReference>
<evidence type="ECO:0000256" key="6">
    <source>
        <dbReference type="ARBA" id="ARBA00023136"/>
    </source>
</evidence>
<dbReference type="Gene3D" id="1.10.3730.20">
    <property type="match status" value="1"/>
</dbReference>
<feature type="transmembrane region" description="Helical" evidence="8">
    <location>
        <begin position="87"/>
        <end position="106"/>
    </location>
</feature>
<keyword evidence="3" id="KW-1003">Cell membrane</keyword>
<evidence type="ECO:0000256" key="2">
    <source>
        <dbReference type="ARBA" id="ARBA00022448"/>
    </source>
</evidence>
<dbReference type="EMBL" id="ACMP01000032">
    <property type="protein sequence ID" value="EEL72230.1"/>
    <property type="molecule type" value="Genomic_DNA"/>
</dbReference>
<keyword evidence="6 8" id="KW-0472">Membrane</keyword>
<dbReference type="InterPro" id="IPR045324">
    <property type="entry name" value="Small_multidrug_res"/>
</dbReference>
<dbReference type="GO" id="GO:0005886">
    <property type="term" value="C:plasma membrane"/>
    <property type="evidence" value="ECO:0007669"/>
    <property type="project" value="UniProtKB-SubCell"/>
</dbReference>
<evidence type="ECO:0000313" key="9">
    <source>
        <dbReference type="EMBL" id="EEL72230.1"/>
    </source>
</evidence>
<dbReference type="HOGENOM" id="CLU_133067_1_0_9"/>
<dbReference type="InterPro" id="IPR000390">
    <property type="entry name" value="Small_drug/metabolite_transptr"/>
</dbReference>
<keyword evidence="2" id="KW-0813">Transport</keyword>